<accession>A0ACC1HDL0</accession>
<dbReference type="EMBL" id="JAMZIH010007044">
    <property type="protein sequence ID" value="KAJ1673362.1"/>
    <property type="molecule type" value="Genomic_DNA"/>
</dbReference>
<protein>
    <submittedName>
        <fullName evidence="1">Inner nuclear membrane protein enriched at telomere/subtelomere region</fullName>
    </submittedName>
</protein>
<comment type="caution">
    <text evidence="1">The sequence shown here is derived from an EMBL/GenBank/DDBJ whole genome shotgun (WGS) entry which is preliminary data.</text>
</comment>
<dbReference type="Proteomes" id="UP001145114">
    <property type="component" value="Unassembled WGS sequence"/>
</dbReference>
<keyword evidence="2" id="KW-1185">Reference proteome</keyword>
<name>A0ACC1HDL0_9FUNG</name>
<proteinExistence type="predicted"/>
<organism evidence="1 2">
    <name type="scientific">Spiromyces aspiralis</name>
    <dbReference type="NCBI Taxonomy" id="68401"/>
    <lineage>
        <taxon>Eukaryota</taxon>
        <taxon>Fungi</taxon>
        <taxon>Fungi incertae sedis</taxon>
        <taxon>Zoopagomycota</taxon>
        <taxon>Kickxellomycotina</taxon>
        <taxon>Kickxellomycetes</taxon>
        <taxon>Kickxellales</taxon>
        <taxon>Kickxellaceae</taxon>
        <taxon>Spiromyces</taxon>
    </lineage>
</organism>
<evidence type="ECO:0000313" key="2">
    <source>
        <dbReference type="Proteomes" id="UP001145114"/>
    </source>
</evidence>
<gene>
    <name evidence="1" type="primary">SRC1_1</name>
    <name evidence="1" type="ORF">EV182_005388</name>
</gene>
<reference evidence="1" key="1">
    <citation type="submission" date="2022-06" db="EMBL/GenBank/DDBJ databases">
        <title>Phylogenomic reconstructions and comparative analyses of Kickxellomycotina fungi.</title>
        <authorList>
            <person name="Reynolds N.K."/>
            <person name="Stajich J.E."/>
            <person name="Barry K."/>
            <person name="Grigoriev I.V."/>
            <person name="Crous P."/>
            <person name="Smith M.E."/>
        </authorList>
    </citation>
    <scope>NUCLEOTIDE SEQUENCE</scope>
    <source>
        <strain evidence="1">RSA 2271</strain>
    </source>
</reference>
<sequence>MWGRAGYRLGKEEFDQLFDQAIALIEQLDERQVEPFIITEEDDDESSAEVLSTSDERSLYYVADMAQYPLACRVRRAVLSQLISNIHWVGVGLVGLVMASVGRRRLETIRAEKRAADALVLTAIRRLRDQATKHYLDPVLYPSPAISSNQLRDLLLLNSPSPASSASMTPSEDGRAGGGGDSGMLRLSFFDPRVRQRVWEHVKKVVERNTNVRCRTMAIKGELMRTWEWIGPLDIAGPNATAPVGPPLVLEPED</sequence>
<evidence type="ECO:0000313" key="1">
    <source>
        <dbReference type="EMBL" id="KAJ1673362.1"/>
    </source>
</evidence>